<reference evidence="2" key="1">
    <citation type="journal article" date="2018" name="Data Brief">
        <title>Genome sequence data from 17 accessions of Ensete ventricosum, a staple food crop for millions in Ethiopia.</title>
        <authorList>
            <person name="Yemataw Z."/>
            <person name="Muzemil S."/>
            <person name="Ambachew D."/>
            <person name="Tripathi L."/>
            <person name="Tesfaye K."/>
            <person name="Chala A."/>
            <person name="Farbos A."/>
            <person name="O'Neill P."/>
            <person name="Moore K."/>
            <person name="Grant M."/>
            <person name="Studholme D.J."/>
        </authorList>
    </citation>
    <scope>NUCLEOTIDE SEQUENCE [LARGE SCALE GENOMIC DNA]</scope>
    <source>
        <tissue evidence="2">Leaf</tissue>
    </source>
</reference>
<proteinExistence type="predicted"/>
<evidence type="ECO:0000313" key="2">
    <source>
        <dbReference type="EMBL" id="RZR72320.1"/>
    </source>
</evidence>
<sequence length="157" mass="16141">MVAVGVEIDEFSNFVFLIFYSSWNPYCSGLPRPKPISHPLPRFITAPTAVAGVYSPSGIDAEIGDGFSGRTSFPSGPYFLGLPLFFFIPSAAAATTSTAAAGAGADANANANADTDAPTPMPMPPPHRPGSVSPPPSLPPPACGSRRSPPAWGSPPE</sequence>
<dbReference type="EMBL" id="KV875664">
    <property type="protein sequence ID" value="RZR72320.1"/>
    <property type="molecule type" value="Genomic_DNA"/>
</dbReference>
<feature type="region of interest" description="Disordered" evidence="1">
    <location>
        <begin position="98"/>
        <end position="157"/>
    </location>
</feature>
<dbReference type="AlphaFoldDB" id="A0A445MDG2"/>
<name>A0A445MDG2_ENSVE</name>
<organism evidence="2">
    <name type="scientific">Ensete ventricosum</name>
    <name type="common">Abyssinian banana</name>
    <name type="synonym">Musa ensete</name>
    <dbReference type="NCBI Taxonomy" id="4639"/>
    <lineage>
        <taxon>Eukaryota</taxon>
        <taxon>Viridiplantae</taxon>
        <taxon>Streptophyta</taxon>
        <taxon>Embryophyta</taxon>
        <taxon>Tracheophyta</taxon>
        <taxon>Spermatophyta</taxon>
        <taxon>Magnoliopsida</taxon>
        <taxon>Liliopsida</taxon>
        <taxon>Zingiberales</taxon>
        <taxon>Musaceae</taxon>
        <taxon>Ensete</taxon>
    </lineage>
</organism>
<feature type="compositionally biased region" description="Low complexity" evidence="1">
    <location>
        <begin position="98"/>
        <end position="118"/>
    </location>
</feature>
<evidence type="ECO:0000256" key="1">
    <source>
        <dbReference type="SAM" id="MobiDB-lite"/>
    </source>
</evidence>
<dbReference type="Proteomes" id="UP000290560">
    <property type="component" value="Unassembled WGS sequence"/>
</dbReference>
<feature type="compositionally biased region" description="Pro residues" evidence="1">
    <location>
        <begin position="119"/>
        <end position="142"/>
    </location>
</feature>
<gene>
    <name evidence="2" type="ORF">BHM03_00012462</name>
</gene>
<accession>A0A445MDG2</accession>
<protein>
    <submittedName>
        <fullName evidence="2">Uncharacterized protein</fullName>
    </submittedName>
</protein>